<keyword evidence="1" id="KW-0472">Membrane</keyword>
<name>A0A6C6Z0J2_SALPB</name>
<sequence>MLEYCCLKAAIQRCYLKAIIIAWYHIVYVMIGIVLQLLLIISRSAFF</sequence>
<evidence type="ECO:0000313" key="2">
    <source>
        <dbReference type="EMBL" id="ABX66756.1"/>
    </source>
</evidence>
<dbReference type="Proteomes" id="UP000008556">
    <property type="component" value="Chromosome"/>
</dbReference>
<feature type="transmembrane region" description="Helical" evidence="1">
    <location>
        <begin position="21"/>
        <end position="41"/>
    </location>
</feature>
<reference evidence="2 3" key="1">
    <citation type="submission" date="2007-11" db="EMBL/GenBank/DDBJ databases">
        <authorList>
            <consortium name="The Salmonella enterica serovar Paratyphi B Genome Sequencing Project"/>
            <person name="McClelland M."/>
            <person name="Sanderson E.K."/>
            <person name="Porwollik S."/>
            <person name="Spieth J."/>
            <person name="Clifton W.S."/>
            <person name="Fulton R."/>
            <person name="Cordes M."/>
            <person name="Wollam A."/>
            <person name="Shah N."/>
            <person name="Pepin K."/>
            <person name="Bhonagiri V."/>
            <person name="Nash W."/>
            <person name="Johnson M."/>
            <person name="Thiruvilangam P."/>
            <person name="Wilson R."/>
        </authorList>
    </citation>
    <scope>NUCLEOTIDE SEQUENCE [LARGE SCALE GENOMIC DNA]</scope>
    <source>
        <strain evidence="3">ATCC BAA-1250 / SPB7</strain>
    </source>
</reference>
<keyword evidence="1" id="KW-0812">Transmembrane</keyword>
<evidence type="ECO:0000313" key="3">
    <source>
        <dbReference type="Proteomes" id="UP000008556"/>
    </source>
</evidence>
<proteinExistence type="predicted"/>
<organism evidence="2 3">
    <name type="scientific">Salmonella paratyphi B (strain ATCC BAA-1250 / SPB7)</name>
    <dbReference type="NCBI Taxonomy" id="1016998"/>
    <lineage>
        <taxon>Bacteria</taxon>
        <taxon>Pseudomonadati</taxon>
        <taxon>Pseudomonadota</taxon>
        <taxon>Gammaproteobacteria</taxon>
        <taxon>Enterobacterales</taxon>
        <taxon>Enterobacteriaceae</taxon>
        <taxon>Salmonella</taxon>
    </lineage>
</organism>
<dbReference type="EMBL" id="CP000886">
    <property type="protein sequence ID" value="ABX66756.1"/>
    <property type="molecule type" value="Genomic_DNA"/>
</dbReference>
<keyword evidence="1" id="KW-1133">Transmembrane helix</keyword>
<gene>
    <name evidence="2" type="ordered locus">SPAB_01348</name>
</gene>
<protein>
    <submittedName>
        <fullName evidence="2">Uncharacterized protein</fullName>
    </submittedName>
</protein>
<accession>A0A6C6Z0J2</accession>
<evidence type="ECO:0000256" key="1">
    <source>
        <dbReference type="SAM" id="Phobius"/>
    </source>
</evidence>
<dbReference type="AlphaFoldDB" id="A0A6C6Z0J2"/>
<dbReference type="KEGG" id="spq:SPAB_01348"/>